<evidence type="ECO:0000256" key="1">
    <source>
        <dbReference type="SAM" id="Coils"/>
    </source>
</evidence>
<feature type="compositionally biased region" description="Low complexity" evidence="2">
    <location>
        <begin position="507"/>
        <end position="522"/>
    </location>
</feature>
<sequence>MSTSLQQFDLFSLPFLFNLHGNEKTRKTKFGGLVSIMIILTALAYFIYLLYLYFGNQINPSFTQFEQQINYSFQMNVTNDILAFKIILKSGETLVQRQEETGLVYLNLIAEYVEKSSIPNQKSNITNLNFVKCEDPLLSDYSCLDFSPVSKNKLEMPFDFDNKFLGKYSIAVKFIICDQKLLLPSQKCATPQQIRQEVLTLGTQGVLRIKTQQFDPNSQKYIDKVRHELFSFNDFLCNISSIALFSANTTISSGFIIQNQKLNSYFFDFQRTHTTNTIQFMNEEEGYNLANYIYIYIGNTGMTQVVSYPQFTSLLAQFASVLNTLLIIGIICKFFSQNQILQDFVDIQIKTHYKKTAWTLLKCQNKNQVCSKSSTPFQYFSQIHFQIQNMNFKQQMGKFLQLSFFEKLKLQLIGSNNPEQQEKDKKEIKIYKELLKQTQKQLNITELQKEIMSIKIILRLLLSVEQYAAIQLCGYSVLKENKALDEDLKVNKSQKDQNDKKSLKGYSSVSIQNQQQSQNANSEWKQTEQINGLIEKTQSNIPLKDNQNNEQKEKDTIERDLNKQNHRKNLQEKYIAQDQQIQLTNIKKQPTQEIDSENVDLLKINLLDIQQSPQAQQSLLQNNIIKDHLEKIDLVDSDQNYFEKCLENFFKKYHHKSDLDRRILGCMIGYDQEIFENTPKS</sequence>
<dbReference type="GeneID" id="7846370"/>
<feature type="transmembrane region" description="Helical" evidence="3">
    <location>
        <begin position="30"/>
        <end position="54"/>
    </location>
</feature>
<dbReference type="AlphaFoldDB" id="I7M176"/>
<reference evidence="5" key="1">
    <citation type="journal article" date="2006" name="PLoS Biol.">
        <title>Macronuclear genome sequence of the ciliate Tetrahymena thermophila, a model eukaryote.</title>
        <authorList>
            <person name="Eisen J.A."/>
            <person name="Coyne R.S."/>
            <person name="Wu M."/>
            <person name="Wu D."/>
            <person name="Thiagarajan M."/>
            <person name="Wortman J.R."/>
            <person name="Badger J.H."/>
            <person name="Ren Q."/>
            <person name="Amedeo P."/>
            <person name="Jones K.M."/>
            <person name="Tallon L.J."/>
            <person name="Delcher A.L."/>
            <person name="Salzberg S.L."/>
            <person name="Silva J.C."/>
            <person name="Haas B.J."/>
            <person name="Majoros W.H."/>
            <person name="Farzad M."/>
            <person name="Carlton J.M."/>
            <person name="Smith R.K. Jr."/>
            <person name="Garg J."/>
            <person name="Pearlman R.E."/>
            <person name="Karrer K.M."/>
            <person name="Sun L."/>
            <person name="Manning G."/>
            <person name="Elde N.C."/>
            <person name="Turkewitz A.P."/>
            <person name="Asai D.J."/>
            <person name="Wilkes D.E."/>
            <person name="Wang Y."/>
            <person name="Cai H."/>
            <person name="Collins K."/>
            <person name="Stewart B.A."/>
            <person name="Lee S.R."/>
            <person name="Wilamowska K."/>
            <person name="Weinberg Z."/>
            <person name="Ruzzo W.L."/>
            <person name="Wloga D."/>
            <person name="Gaertig J."/>
            <person name="Frankel J."/>
            <person name="Tsao C.-C."/>
            <person name="Gorovsky M.A."/>
            <person name="Keeling P.J."/>
            <person name="Waller R.F."/>
            <person name="Patron N.J."/>
            <person name="Cherry J.M."/>
            <person name="Stover N.A."/>
            <person name="Krieger C.J."/>
            <person name="del Toro C."/>
            <person name="Ryder H.F."/>
            <person name="Williamson S.C."/>
            <person name="Barbeau R.A."/>
            <person name="Hamilton E.P."/>
            <person name="Orias E."/>
        </authorList>
    </citation>
    <scope>NUCLEOTIDE SEQUENCE [LARGE SCALE GENOMIC DNA]</scope>
    <source>
        <strain evidence="5">SB210</strain>
    </source>
</reference>
<keyword evidence="5" id="KW-1185">Reference proteome</keyword>
<keyword evidence="3" id="KW-0472">Membrane</keyword>
<dbReference type="InParanoid" id="I7M176"/>
<dbReference type="Proteomes" id="UP000009168">
    <property type="component" value="Unassembled WGS sequence"/>
</dbReference>
<keyword evidence="1" id="KW-0175">Coiled coil</keyword>
<dbReference type="KEGG" id="tet:TTHERM_00266550"/>
<gene>
    <name evidence="4" type="ORF">TTHERM_00266550</name>
</gene>
<feature type="region of interest" description="Disordered" evidence="2">
    <location>
        <begin position="489"/>
        <end position="558"/>
    </location>
</feature>
<evidence type="ECO:0000256" key="3">
    <source>
        <dbReference type="SAM" id="Phobius"/>
    </source>
</evidence>
<dbReference type="OrthoDB" id="289947at2759"/>
<evidence type="ECO:0000313" key="4">
    <source>
        <dbReference type="EMBL" id="EAR95645.2"/>
    </source>
</evidence>
<dbReference type="EMBL" id="GG662703">
    <property type="protein sequence ID" value="EAR95645.2"/>
    <property type="molecule type" value="Genomic_DNA"/>
</dbReference>
<keyword evidence="3 4" id="KW-0812">Transmembrane</keyword>
<accession>I7M176</accession>
<evidence type="ECO:0000313" key="5">
    <source>
        <dbReference type="Proteomes" id="UP000009168"/>
    </source>
</evidence>
<feature type="coiled-coil region" evidence="1">
    <location>
        <begin position="421"/>
        <end position="448"/>
    </location>
</feature>
<protein>
    <submittedName>
        <fullName evidence="4">Transmembrane protein, putative</fullName>
    </submittedName>
</protein>
<name>I7M176_TETTS</name>
<dbReference type="RefSeq" id="XP_001015890.2">
    <property type="nucleotide sequence ID" value="XM_001015890.2"/>
</dbReference>
<proteinExistence type="predicted"/>
<evidence type="ECO:0000256" key="2">
    <source>
        <dbReference type="SAM" id="MobiDB-lite"/>
    </source>
</evidence>
<feature type="compositionally biased region" description="Polar residues" evidence="2">
    <location>
        <begin position="523"/>
        <end position="549"/>
    </location>
</feature>
<keyword evidence="3" id="KW-1133">Transmembrane helix</keyword>
<feature type="compositionally biased region" description="Basic and acidic residues" evidence="2">
    <location>
        <begin position="489"/>
        <end position="502"/>
    </location>
</feature>
<organism evidence="4 5">
    <name type="scientific">Tetrahymena thermophila (strain SB210)</name>
    <dbReference type="NCBI Taxonomy" id="312017"/>
    <lineage>
        <taxon>Eukaryota</taxon>
        <taxon>Sar</taxon>
        <taxon>Alveolata</taxon>
        <taxon>Ciliophora</taxon>
        <taxon>Intramacronucleata</taxon>
        <taxon>Oligohymenophorea</taxon>
        <taxon>Hymenostomatida</taxon>
        <taxon>Tetrahymenina</taxon>
        <taxon>Tetrahymenidae</taxon>
        <taxon>Tetrahymena</taxon>
    </lineage>
</organism>